<dbReference type="GO" id="GO:0000976">
    <property type="term" value="F:transcription cis-regulatory region binding"/>
    <property type="evidence" value="ECO:0007669"/>
    <property type="project" value="TreeGrafter"/>
</dbReference>
<gene>
    <name evidence="6" type="ORF">EV192_110329</name>
</gene>
<keyword evidence="1" id="KW-0805">Transcription regulation</keyword>
<dbReference type="CDD" id="cd06267">
    <property type="entry name" value="PBP1_LacI_sugar_binding-like"/>
    <property type="match status" value="1"/>
</dbReference>
<evidence type="ECO:0000313" key="6">
    <source>
        <dbReference type="EMBL" id="TCO53737.1"/>
    </source>
</evidence>
<feature type="region of interest" description="Disordered" evidence="4">
    <location>
        <begin position="310"/>
        <end position="331"/>
    </location>
</feature>
<dbReference type="SUPFAM" id="SSF53822">
    <property type="entry name" value="Periplasmic binding protein-like I"/>
    <property type="match status" value="1"/>
</dbReference>
<dbReference type="InterPro" id="IPR000843">
    <property type="entry name" value="HTH_LacI"/>
</dbReference>
<dbReference type="SMART" id="SM00354">
    <property type="entry name" value="HTH_LACI"/>
    <property type="match status" value="1"/>
</dbReference>
<keyword evidence="3" id="KW-0804">Transcription</keyword>
<proteinExistence type="predicted"/>
<dbReference type="Pfam" id="PF13377">
    <property type="entry name" value="Peripla_BP_3"/>
    <property type="match status" value="1"/>
</dbReference>
<dbReference type="AlphaFoldDB" id="A0A4R2J6N5"/>
<dbReference type="RefSeq" id="WP_132123686.1">
    <property type="nucleotide sequence ID" value="NZ_SLWS01000010.1"/>
</dbReference>
<comment type="caution">
    <text evidence="6">The sequence shown here is derived from an EMBL/GenBank/DDBJ whole genome shotgun (WGS) entry which is preliminary data.</text>
</comment>
<dbReference type="OrthoDB" id="1938857at2"/>
<reference evidence="6 7" key="1">
    <citation type="submission" date="2019-03" db="EMBL/GenBank/DDBJ databases">
        <title>Genomic Encyclopedia of Type Strains, Phase IV (KMG-IV): sequencing the most valuable type-strain genomes for metagenomic binning, comparative biology and taxonomic classification.</title>
        <authorList>
            <person name="Goeker M."/>
        </authorList>
    </citation>
    <scope>NUCLEOTIDE SEQUENCE [LARGE SCALE GENOMIC DNA]</scope>
    <source>
        <strain evidence="6 7">DSM 45934</strain>
    </source>
</reference>
<dbReference type="SUPFAM" id="SSF47413">
    <property type="entry name" value="lambda repressor-like DNA-binding domains"/>
    <property type="match status" value="1"/>
</dbReference>
<dbReference type="PANTHER" id="PTHR30146">
    <property type="entry name" value="LACI-RELATED TRANSCRIPTIONAL REPRESSOR"/>
    <property type="match status" value="1"/>
</dbReference>
<dbReference type="Pfam" id="PF00356">
    <property type="entry name" value="LacI"/>
    <property type="match status" value="1"/>
</dbReference>
<feature type="domain" description="HTH lacI-type" evidence="5">
    <location>
        <begin position="4"/>
        <end position="58"/>
    </location>
</feature>
<keyword evidence="2 6" id="KW-0238">DNA-binding</keyword>
<dbReference type="PANTHER" id="PTHR30146:SF155">
    <property type="entry name" value="ALANINE RACEMASE"/>
    <property type="match status" value="1"/>
</dbReference>
<evidence type="ECO:0000256" key="2">
    <source>
        <dbReference type="ARBA" id="ARBA00023125"/>
    </source>
</evidence>
<keyword evidence="7" id="KW-1185">Reference proteome</keyword>
<evidence type="ECO:0000256" key="4">
    <source>
        <dbReference type="SAM" id="MobiDB-lite"/>
    </source>
</evidence>
<organism evidence="6 7">
    <name type="scientific">Actinocrispum wychmicini</name>
    <dbReference type="NCBI Taxonomy" id="1213861"/>
    <lineage>
        <taxon>Bacteria</taxon>
        <taxon>Bacillati</taxon>
        <taxon>Actinomycetota</taxon>
        <taxon>Actinomycetes</taxon>
        <taxon>Pseudonocardiales</taxon>
        <taxon>Pseudonocardiaceae</taxon>
        <taxon>Actinocrispum</taxon>
    </lineage>
</organism>
<evidence type="ECO:0000259" key="5">
    <source>
        <dbReference type="PROSITE" id="PS50932"/>
    </source>
</evidence>
<dbReference type="EMBL" id="SLWS01000010">
    <property type="protein sequence ID" value="TCO53737.1"/>
    <property type="molecule type" value="Genomic_DNA"/>
</dbReference>
<dbReference type="Gene3D" id="1.10.260.40">
    <property type="entry name" value="lambda repressor-like DNA-binding domains"/>
    <property type="match status" value="1"/>
</dbReference>
<dbReference type="InterPro" id="IPR010982">
    <property type="entry name" value="Lambda_DNA-bd_dom_sf"/>
</dbReference>
<accession>A0A4R2J6N5</accession>
<sequence>MRRVTIREIARRAGVSESAVSFALNNRPGVSEYTRRMILQVAEEMSWRPNSAARALGGSRTGAVGLVLARPAETLGVESFFLRLVSGIQSALSTSATALLFQVVADVAAEAEVYRRWWAERRVDGVLVVDPRIDDPRPNLLSTLGLPALLIGGPDPTGTLPSIWADDTRAMTAIVEHLRSQGHQRIAHVAGLADLLHTRHRIEAFEAATGAASVTTDYSDEAGGRVTRELLTAAEPPTAIVYDNDIMAVAGIGTAAELGRAVPADVSLVAWDDSPLCRLTHPMLTALVRDTFGFGQRAAHRLLEVVDGTATGDVEDEMPHLEPRGSTSTRQ</sequence>
<dbReference type="PROSITE" id="PS00356">
    <property type="entry name" value="HTH_LACI_1"/>
    <property type="match status" value="1"/>
</dbReference>
<evidence type="ECO:0000313" key="7">
    <source>
        <dbReference type="Proteomes" id="UP000295680"/>
    </source>
</evidence>
<evidence type="ECO:0000256" key="3">
    <source>
        <dbReference type="ARBA" id="ARBA00023163"/>
    </source>
</evidence>
<dbReference type="InterPro" id="IPR028082">
    <property type="entry name" value="Peripla_BP_I"/>
</dbReference>
<dbReference type="GO" id="GO:0003700">
    <property type="term" value="F:DNA-binding transcription factor activity"/>
    <property type="evidence" value="ECO:0007669"/>
    <property type="project" value="TreeGrafter"/>
</dbReference>
<protein>
    <submittedName>
        <fullName evidence="6">DNA-binding LacI/PurR family transcriptional regulator</fullName>
    </submittedName>
</protein>
<dbReference type="CDD" id="cd01392">
    <property type="entry name" value="HTH_LacI"/>
    <property type="match status" value="1"/>
</dbReference>
<dbReference type="PROSITE" id="PS50932">
    <property type="entry name" value="HTH_LACI_2"/>
    <property type="match status" value="1"/>
</dbReference>
<dbReference type="Proteomes" id="UP000295680">
    <property type="component" value="Unassembled WGS sequence"/>
</dbReference>
<name>A0A4R2J6N5_9PSEU</name>
<dbReference type="Gene3D" id="3.40.50.2300">
    <property type="match status" value="2"/>
</dbReference>
<dbReference type="InterPro" id="IPR046335">
    <property type="entry name" value="LacI/GalR-like_sensor"/>
</dbReference>
<evidence type="ECO:0000256" key="1">
    <source>
        <dbReference type="ARBA" id="ARBA00023015"/>
    </source>
</evidence>